<evidence type="ECO:0000313" key="3">
    <source>
        <dbReference type="Proteomes" id="UP000236723"/>
    </source>
</evidence>
<proteinExistence type="predicted"/>
<dbReference type="InterPro" id="IPR004401">
    <property type="entry name" value="YbaB/EbfC"/>
</dbReference>
<reference evidence="3" key="1">
    <citation type="submission" date="2016-10" db="EMBL/GenBank/DDBJ databases">
        <authorList>
            <person name="Varghese N."/>
            <person name="Submissions S."/>
        </authorList>
    </citation>
    <scope>NUCLEOTIDE SEQUENCE [LARGE SCALE GENOMIC DNA]</scope>
    <source>
        <strain evidence="3">DSM 43163</strain>
    </source>
</reference>
<keyword evidence="3" id="KW-1185">Reference proteome</keyword>
<organism evidence="2 3">
    <name type="scientific">Thermomonospora echinospora</name>
    <dbReference type="NCBI Taxonomy" id="1992"/>
    <lineage>
        <taxon>Bacteria</taxon>
        <taxon>Bacillati</taxon>
        <taxon>Actinomycetota</taxon>
        <taxon>Actinomycetes</taxon>
        <taxon>Streptosporangiales</taxon>
        <taxon>Thermomonosporaceae</taxon>
        <taxon>Thermomonospora</taxon>
    </lineage>
</organism>
<dbReference type="AlphaFoldDB" id="A0A1H6CZH5"/>
<feature type="region of interest" description="Disordered" evidence="1">
    <location>
        <begin position="1"/>
        <end position="22"/>
    </location>
</feature>
<gene>
    <name evidence="2" type="ORF">SAMN04489712_11290</name>
</gene>
<name>A0A1H6CZH5_9ACTN</name>
<sequence>MSTEGPVGDDAPVRGSGADAEGRVRAVAERARVKSLEIHPRVMGLPVDELAECSRTAINAALDDLRSKLPFDAAPGMDAGAVTRYLDEVQTQGLQTMEALTSSLSEAMSLLRESVTFQGGPAPHGLHGLQGLLAESQRMLASVAVPPHELPELEGTGEAAQGLVRAVAEPGGRIRSLVVEKRAMRSPSQELAGHLVTAVNAALDDLQSRSEREAGSAGIDQEEISRLRESSMQQSADFMRSLADMINSIQPR</sequence>
<dbReference type="Proteomes" id="UP000236723">
    <property type="component" value="Unassembled WGS sequence"/>
</dbReference>
<dbReference type="InterPro" id="IPR036894">
    <property type="entry name" value="YbaB-like_sf"/>
</dbReference>
<dbReference type="GO" id="GO:0003677">
    <property type="term" value="F:DNA binding"/>
    <property type="evidence" value="ECO:0007669"/>
    <property type="project" value="UniProtKB-KW"/>
</dbReference>
<dbReference type="Gene3D" id="3.30.1310.10">
    <property type="entry name" value="Nucleoid-associated protein YbaB-like domain"/>
    <property type="match status" value="1"/>
</dbReference>
<dbReference type="SUPFAM" id="SSF82607">
    <property type="entry name" value="YbaB-like"/>
    <property type="match status" value="1"/>
</dbReference>
<accession>A0A1H6CZH5</accession>
<keyword evidence="2" id="KW-0238">DNA-binding</keyword>
<protein>
    <submittedName>
        <fullName evidence="2">YbaB/EbfC DNA-binding family protein</fullName>
    </submittedName>
</protein>
<dbReference type="Pfam" id="PF02575">
    <property type="entry name" value="YbaB_DNA_bd"/>
    <property type="match status" value="1"/>
</dbReference>
<evidence type="ECO:0000256" key="1">
    <source>
        <dbReference type="SAM" id="MobiDB-lite"/>
    </source>
</evidence>
<evidence type="ECO:0000313" key="2">
    <source>
        <dbReference type="EMBL" id="SEG78549.1"/>
    </source>
</evidence>
<dbReference type="EMBL" id="FNVO01000012">
    <property type="protein sequence ID" value="SEG78549.1"/>
    <property type="molecule type" value="Genomic_DNA"/>
</dbReference>